<feature type="signal peptide" evidence="1">
    <location>
        <begin position="1"/>
        <end position="23"/>
    </location>
</feature>
<reference evidence="2" key="1">
    <citation type="submission" date="2022-09" db="EMBL/GenBank/DDBJ databases">
        <title>Novel Mycoplasma species identified in domestic and wild animals.</title>
        <authorList>
            <person name="Volokhov D.V."/>
            <person name="Furtak V.A."/>
            <person name="Zagorodnyaya T.A."/>
        </authorList>
    </citation>
    <scope>NUCLEOTIDE SEQUENCE</scope>
    <source>
        <strain evidence="2">Oakley</strain>
    </source>
</reference>
<organism evidence="2 3">
    <name type="scientific">Paracholeplasma manati</name>
    <dbReference type="NCBI Taxonomy" id="591373"/>
    <lineage>
        <taxon>Bacteria</taxon>
        <taxon>Bacillati</taxon>
        <taxon>Mycoplasmatota</taxon>
        <taxon>Mollicutes</taxon>
        <taxon>Acholeplasmatales</taxon>
        <taxon>Acholeplasmataceae</taxon>
        <taxon>Paracholeplasma</taxon>
    </lineage>
</organism>
<gene>
    <name evidence="2" type="ORF">N7548_03940</name>
</gene>
<proteinExistence type="predicted"/>
<dbReference type="Proteomes" id="UP001177160">
    <property type="component" value="Unassembled WGS sequence"/>
</dbReference>
<protein>
    <submittedName>
        <fullName evidence="2">Uncharacterized protein</fullName>
    </submittedName>
</protein>
<keyword evidence="3" id="KW-1185">Reference proteome</keyword>
<sequence length="170" mass="19927">MKKMWLLLVILFITISFSSSTKAMEAPYLDAFHNYEAFLNGVDYYIGEENIYFTSTEVDLGDDYYVSYVIEHDIRNRKSYESDGRPYFIYQSKDSTLNYHFEIHLRLKEGQEVMSFVNISSDGFDINVSGTRNSFILIRRLNDQEIPSSEINRIVSLICALYNKTWEMPS</sequence>
<feature type="chain" id="PRO_5046270905" evidence="1">
    <location>
        <begin position="24"/>
        <end position="170"/>
    </location>
</feature>
<evidence type="ECO:0000313" key="3">
    <source>
        <dbReference type="Proteomes" id="UP001177160"/>
    </source>
</evidence>
<accession>A0ABT2Y681</accession>
<evidence type="ECO:0000256" key="1">
    <source>
        <dbReference type="SAM" id="SignalP"/>
    </source>
</evidence>
<dbReference type="EMBL" id="JAOVQM010000002">
    <property type="protein sequence ID" value="MCV2231973.1"/>
    <property type="molecule type" value="Genomic_DNA"/>
</dbReference>
<keyword evidence="1" id="KW-0732">Signal</keyword>
<evidence type="ECO:0000313" key="2">
    <source>
        <dbReference type="EMBL" id="MCV2231973.1"/>
    </source>
</evidence>
<name>A0ABT2Y681_9MOLU</name>
<comment type="caution">
    <text evidence="2">The sequence shown here is derived from an EMBL/GenBank/DDBJ whole genome shotgun (WGS) entry which is preliminary data.</text>
</comment>
<dbReference type="RefSeq" id="WP_263608126.1">
    <property type="nucleotide sequence ID" value="NZ_JAOVQM010000002.1"/>
</dbReference>